<feature type="signal peptide" evidence="1">
    <location>
        <begin position="1"/>
        <end position="22"/>
    </location>
</feature>
<sequence>MGQRQTPVKRVLLAGVALAALAACEDFDFDLRDNGGGFDTTRAVQDLPNRPRPDDRGVISYPNYQVVVARRDDTIRGIAIRLGLDANELAEYNGIEPDTILRRDEIIALPSRVTEPSPATGAIGTGPIQPLDVSAVATSALERADAAGTVTATTLAPAETATVATPAAIATPDTPVQRGTEPIRHQVARGETAFSISRLYNVPVANIAEWNGLDSEFTIREGQFLLIPQGGTAPTQAAAVVTEPGEGTVTPVPPSASTGLPAAAPVAAPVAAPPAPDIGTPAEPATASARFTAPVQGSIIRGYAPGSNDGVDFGVPAGTDVKAAGSGTVAAVTTDTSGGSIVVIKHSDGLLTVYTQMDSLSVSKNDTVSGGQTIGKVRAAETPFLHFEVRRGLQSVDPTDYLP</sequence>
<name>A0ABZ2V8S0_9RHOB</name>
<dbReference type="InterPro" id="IPR050570">
    <property type="entry name" value="Cell_wall_metabolism_enzyme"/>
</dbReference>
<dbReference type="PROSITE" id="PS51257">
    <property type="entry name" value="PROKAR_LIPOPROTEIN"/>
    <property type="match status" value="1"/>
</dbReference>
<dbReference type="SMART" id="SM00257">
    <property type="entry name" value="LysM"/>
    <property type="match status" value="2"/>
</dbReference>
<dbReference type="CDD" id="cd12797">
    <property type="entry name" value="M23_peptidase"/>
    <property type="match status" value="1"/>
</dbReference>
<dbReference type="Pfam" id="PF01476">
    <property type="entry name" value="LysM"/>
    <property type="match status" value="2"/>
</dbReference>
<proteinExistence type="predicted"/>
<keyword evidence="4" id="KW-1185">Reference proteome</keyword>
<dbReference type="PANTHER" id="PTHR21666:SF270">
    <property type="entry name" value="MUREIN HYDROLASE ACTIVATOR ENVC"/>
    <property type="match status" value="1"/>
</dbReference>
<dbReference type="EMBL" id="CP150951">
    <property type="protein sequence ID" value="WZC50982.1"/>
    <property type="molecule type" value="Genomic_DNA"/>
</dbReference>
<dbReference type="InterPro" id="IPR011055">
    <property type="entry name" value="Dup_hybrid_motif"/>
</dbReference>
<feature type="chain" id="PRO_5046174590" evidence="1">
    <location>
        <begin position="23"/>
        <end position="403"/>
    </location>
</feature>
<accession>A0ABZ2V8S0</accession>
<reference evidence="4" key="1">
    <citation type="submission" date="2024-04" db="EMBL/GenBank/DDBJ databases">
        <title>Phylogenomic analyses of a clade within the roseobacter group suggest taxonomic reassignments of species of the genera Aestuariivita, Citreicella, Loktanella, Nautella, Pelagibaca, Ruegeria, Thalassobius, Thiobacimonas and Tropicibacter, and the proposal o.</title>
        <authorList>
            <person name="Jeon C.O."/>
        </authorList>
    </citation>
    <scope>NUCLEOTIDE SEQUENCE [LARGE SCALE GENOMIC DNA]</scope>
    <source>
        <strain evidence="4">BS5-3</strain>
    </source>
</reference>
<dbReference type="PANTHER" id="PTHR21666">
    <property type="entry name" value="PEPTIDASE-RELATED"/>
    <property type="match status" value="1"/>
</dbReference>
<dbReference type="SUPFAM" id="SSF51261">
    <property type="entry name" value="Duplicated hybrid motif"/>
    <property type="match status" value="1"/>
</dbReference>
<organism evidence="3 4">
    <name type="scientific">Yoonia phaeophyticola</name>
    <dbReference type="NCBI Taxonomy" id="3137369"/>
    <lineage>
        <taxon>Bacteria</taxon>
        <taxon>Pseudomonadati</taxon>
        <taxon>Pseudomonadota</taxon>
        <taxon>Alphaproteobacteria</taxon>
        <taxon>Rhodobacterales</taxon>
        <taxon>Paracoccaceae</taxon>
        <taxon>Yoonia</taxon>
    </lineage>
</organism>
<dbReference type="Gene3D" id="2.70.70.10">
    <property type="entry name" value="Glucose Permease (Domain IIA)"/>
    <property type="match status" value="1"/>
</dbReference>
<dbReference type="InterPro" id="IPR018392">
    <property type="entry name" value="LysM"/>
</dbReference>
<dbReference type="PROSITE" id="PS51782">
    <property type="entry name" value="LYSM"/>
    <property type="match status" value="1"/>
</dbReference>
<dbReference type="CDD" id="cd00118">
    <property type="entry name" value="LysM"/>
    <property type="match status" value="1"/>
</dbReference>
<evidence type="ECO:0000259" key="2">
    <source>
        <dbReference type="PROSITE" id="PS51782"/>
    </source>
</evidence>
<dbReference type="Proteomes" id="UP001440612">
    <property type="component" value="Chromosome"/>
</dbReference>
<feature type="domain" description="LysM" evidence="2">
    <location>
        <begin position="183"/>
        <end position="227"/>
    </location>
</feature>
<gene>
    <name evidence="3" type="ORF">AABB29_14365</name>
</gene>
<keyword evidence="1" id="KW-0732">Signal</keyword>
<dbReference type="InterPro" id="IPR036779">
    <property type="entry name" value="LysM_dom_sf"/>
</dbReference>
<dbReference type="RefSeq" id="WP_341369079.1">
    <property type="nucleotide sequence ID" value="NZ_CP150951.2"/>
</dbReference>
<dbReference type="InterPro" id="IPR016047">
    <property type="entry name" value="M23ase_b-sheet_dom"/>
</dbReference>
<evidence type="ECO:0000313" key="3">
    <source>
        <dbReference type="EMBL" id="WZC50982.1"/>
    </source>
</evidence>
<evidence type="ECO:0000313" key="4">
    <source>
        <dbReference type="Proteomes" id="UP001440612"/>
    </source>
</evidence>
<evidence type="ECO:0000256" key="1">
    <source>
        <dbReference type="SAM" id="SignalP"/>
    </source>
</evidence>
<protein>
    <submittedName>
        <fullName evidence="3">Peptidoglycan DD-metalloendopeptidase family protein</fullName>
    </submittedName>
</protein>
<dbReference type="Gene3D" id="3.10.350.10">
    <property type="entry name" value="LysM domain"/>
    <property type="match status" value="1"/>
</dbReference>
<dbReference type="Pfam" id="PF01551">
    <property type="entry name" value="Peptidase_M23"/>
    <property type="match status" value="1"/>
</dbReference>